<accession>A0A3Q7EV67</accession>
<dbReference type="Gramene" id="Solyc02g005500.1.1">
    <property type="protein sequence ID" value="Solyc02g005500.1.1.1"/>
    <property type="gene ID" value="Solyc02g005500.1"/>
</dbReference>
<proteinExistence type="predicted"/>
<dbReference type="EnsemblPlants" id="Solyc02g005500.1.1">
    <property type="protein sequence ID" value="Solyc02g005500.1.1.1"/>
    <property type="gene ID" value="Solyc02g005500.1"/>
</dbReference>
<dbReference type="PaxDb" id="4081-Solyc02g005500.1.1"/>
<keyword evidence="2" id="KW-1185">Reference proteome</keyword>
<name>A0A3Q7EV67_SOLLC</name>
<dbReference type="InParanoid" id="A0A3Q7EV67"/>
<dbReference type="AlphaFoldDB" id="A0A3Q7EV67"/>
<dbReference type="Proteomes" id="UP000004994">
    <property type="component" value="Chromosome 2"/>
</dbReference>
<sequence length="108" mass="12871">MRLQNLNLVSWNWEMLRMRKINHIHNRLLVQFIKSVYKELVDTTYQTNQLSRLVVVLPNFIDYTTKDSMKELIDKVENLCVRAEVLESAFTTMYVEVYKRKGKGPYGL</sequence>
<reference evidence="1" key="2">
    <citation type="submission" date="2019-01" db="UniProtKB">
        <authorList>
            <consortium name="EnsemblPlants"/>
        </authorList>
    </citation>
    <scope>IDENTIFICATION</scope>
    <source>
        <strain evidence="1">cv. Heinz 1706</strain>
    </source>
</reference>
<evidence type="ECO:0000313" key="1">
    <source>
        <dbReference type="EnsemblPlants" id="Solyc02g005500.1.1.1"/>
    </source>
</evidence>
<organism evidence="1">
    <name type="scientific">Solanum lycopersicum</name>
    <name type="common">Tomato</name>
    <name type="synonym">Lycopersicon esculentum</name>
    <dbReference type="NCBI Taxonomy" id="4081"/>
    <lineage>
        <taxon>Eukaryota</taxon>
        <taxon>Viridiplantae</taxon>
        <taxon>Streptophyta</taxon>
        <taxon>Embryophyta</taxon>
        <taxon>Tracheophyta</taxon>
        <taxon>Spermatophyta</taxon>
        <taxon>Magnoliopsida</taxon>
        <taxon>eudicotyledons</taxon>
        <taxon>Gunneridae</taxon>
        <taxon>Pentapetalae</taxon>
        <taxon>asterids</taxon>
        <taxon>lamiids</taxon>
        <taxon>Solanales</taxon>
        <taxon>Solanaceae</taxon>
        <taxon>Solanoideae</taxon>
        <taxon>Solaneae</taxon>
        <taxon>Solanum</taxon>
        <taxon>Solanum subgen. Lycopersicon</taxon>
    </lineage>
</organism>
<reference evidence="1" key="1">
    <citation type="journal article" date="2012" name="Nature">
        <title>The tomato genome sequence provides insights into fleshy fruit evolution.</title>
        <authorList>
            <consortium name="Tomato Genome Consortium"/>
        </authorList>
    </citation>
    <scope>NUCLEOTIDE SEQUENCE [LARGE SCALE GENOMIC DNA]</scope>
    <source>
        <strain evidence="1">cv. Heinz 1706</strain>
    </source>
</reference>
<protein>
    <submittedName>
        <fullName evidence="1">Uncharacterized protein</fullName>
    </submittedName>
</protein>
<evidence type="ECO:0000313" key="2">
    <source>
        <dbReference type="Proteomes" id="UP000004994"/>
    </source>
</evidence>